<keyword evidence="3" id="KW-1133">Transmembrane helix</keyword>
<dbReference type="Pfam" id="PF25876">
    <property type="entry name" value="HH_MFP_RND"/>
    <property type="match status" value="1"/>
</dbReference>
<reference evidence="7 8" key="1">
    <citation type="submission" date="2016-10" db="EMBL/GenBank/DDBJ databases">
        <authorList>
            <person name="de Groot N.N."/>
        </authorList>
    </citation>
    <scope>NUCLEOTIDE SEQUENCE [LARGE SCALE GENOMIC DNA]</scope>
    <source>
        <strain evidence="7 8">DSM 14789</strain>
    </source>
</reference>
<dbReference type="InterPro" id="IPR050739">
    <property type="entry name" value="MFP"/>
</dbReference>
<dbReference type="PANTHER" id="PTHR30386:SF24">
    <property type="entry name" value="MULTIDRUG RESISTANCE EFFLUX PUMP"/>
    <property type="match status" value="1"/>
</dbReference>
<name>A0A1G9QAU5_9GAMM</name>
<comment type="similarity">
    <text evidence="1">Belongs to the membrane fusion protein (MFP) (TC 8.A.1) family.</text>
</comment>
<organism evidence="7 8">
    <name type="scientific">Modicisalibacter muralis</name>
    <dbReference type="NCBI Taxonomy" id="119000"/>
    <lineage>
        <taxon>Bacteria</taxon>
        <taxon>Pseudomonadati</taxon>
        <taxon>Pseudomonadota</taxon>
        <taxon>Gammaproteobacteria</taxon>
        <taxon>Oceanospirillales</taxon>
        <taxon>Halomonadaceae</taxon>
        <taxon>Modicisalibacter</taxon>
    </lineage>
</organism>
<keyword evidence="3" id="KW-0472">Membrane</keyword>
<keyword evidence="3" id="KW-0812">Transmembrane</keyword>
<sequence>MKQGGKIAVALAVVVALVALVWWGIGWWSVGRFIEETDNAYVHTDSVALRAQVSARVVDVAVDDNQLVSRGQVLVRLDDSDYRARVAQAEAQQAVAAAELVRAKRQLALNEAAIDEAKAQVDAANAEVERARQHLARSQSLASRQFVSRQRREDDQAALAIAESTLAARRAAVVSAKRRLAVNQAGVESAEANLDAAGADLAYARHQLDKTRLRAPRDGVVGNITVAAGDLAQPALTLMQLVPVESAYVIANYKETQTARMRVGQPVTLYVDAYPDVTFEGVVDSLAPATGTQFSLLPRDNATGNFNKIVQRVPVKIRVTGPDEALDRLRAGLSVVPEIDTRETDSAATYRRVAAGQHGEEAAS</sequence>
<proteinExistence type="inferred from homology"/>
<feature type="transmembrane region" description="Helical" evidence="3">
    <location>
        <begin position="7"/>
        <end position="30"/>
    </location>
</feature>
<keyword evidence="2" id="KW-0175">Coiled coil</keyword>
<dbReference type="SUPFAM" id="SSF111369">
    <property type="entry name" value="HlyD-like secretion proteins"/>
    <property type="match status" value="2"/>
</dbReference>
<evidence type="ECO:0000259" key="4">
    <source>
        <dbReference type="Pfam" id="PF25876"/>
    </source>
</evidence>
<evidence type="ECO:0000256" key="2">
    <source>
        <dbReference type="SAM" id="Coils"/>
    </source>
</evidence>
<dbReference type="GO" id="GO:0055085">
    <property type="term" value="P:transmembrane transport"/>
    <property type="evidence" value="ECO:0007669"/>
    <property type="project" value="InterPro"/>
</dbReference>
<protein>
    <submittedName>
        <fullName evidence="7">Membrane fusion protein, multidrug efflux system</fullName>
    </submittedName>
</protein>
<dbReference type="Gene3D" id="1.10.287.470">
    <property type="entry name" value="Helix hairpin bin"/>
    <property type="match status" value="2"/>
</dbReference>
<dbReference type="InterPro" id="IPR058792">
    <property type="entry name" value="Beta-barrel_RND_2"/>
</dbReference>
<evidence type="ECO:0000259" key="5">
    <source>
        <dbReference type="Pfam" id="PF25917"/>
    </source>
</evidence>
<dbReference type="Gene3D" id="2.40.50.100">
    <property type="match status" value="1"/>
</dbReference>
<dbReference type="Proteomes" id="UP000198654">
    <property type="component" value="Unassembled WGS sequence"/>
</dbReference>
<dbReference type="Pfam" id="PF25917">
    <property type="entry name" value="BSH_RND"/>
    <property type="match status" value="1"/>
</dbReference>
<dbReference type="InterPro" id="IPR058625">
    <property type="entry name" value="MdtA-like_BSH"/>
</dbReference>
<dbReference type="EMBL" id="FNGI01000011">
    <property type="protein sequence ID" value="SDM08198.1"/>
    <property type="molecule type" value="Genomic_DNA"/>
</dbReference>
<evidence type="ECO:0000313" key="7">
    <source>
        <dbReference type="EMBL" id="SDM08198.1"/>
    </source>
</evidence>
<evidence type="ECO:0000256" key="3">
    <source>
        <dbReference type="SAM" id="Phobius"/>
    </source>
</evidence>
<gene>
    <name evidence="7" type="ORF">SAMN05661010_03299</name>
</gene>
<feature type="domain" description="CusB-like beta-barrel" evidence="6">
    <location>
        <begin position="249"/>
        <end position="290"/>
    </location>
</feature>
<evidence type="ECO:0000259" key="6">
    <source>
        <dbReference type="Pfam" id="PF25954"/>
    </source>
</evidence>
<dbReference type="RefSeq" id="WP_089730371.1">
    <property type="nucleotide sequence ID" value="NZ_FNGI01000011.1"/>
</dbReference>
<evidence type="ECO:0000313" key="8">
    <source>
        <dbReference type="Proteomes" id="UP000198654"/>
    </source>
</evidence>
<dbReference type="PANTHER" id="PTHR30386">
    <property type="entry name" value="MEMBRANE FUSION SUBUNIT OF EMRAB-TOLC MULTIDRUG EFFLUX PUMP"/>
    <property type="match status" value="1"/>
</dbReference>
<dbReference type="Pfam" id="PF25954">
    <property type="entry name" value="Beta-barrel_RND_2"/>
    <property type="match status" value="1"/>
</dbReference>
<evidence type="ECO:0000256" key="1">
    <source>
        <dbReference type="ARBA" id="ARBA00009477"/>
    </source>
</evidence>
<dbReference type="InterPro" id="IPR058624">
    <property type="entry name" value="MdtA-like_HH"/>
</dbReference>
<dbReference type="OrthoDB" id="9811754at2"/>
<feature type="coiled-coil region" evidence="2">
    <location>
        <begin position="86"/>
        <end position="141"/>
    </location>
</feature>
<feature type="domain" description="Multidrug resistance protein MdtA-like alpha-helical hairpin" evidence="4">
    <location>
        <begin position="115"/>
        <end position="181"/>
    </location>
</feature>
<keyword evidence="8" id="KW-1185">Reference proteome</keyword>
<dbReference type="Gene3D" id="2.40.30.170">
    <property type="match status" value="1"/>
</dbReference>
<feature type="domain" description="Multidrug resistance protein MdtA-like barrel-sandwich hybrid" evidence="5">
    <location>
        <begin position="47"/>
        <end position="237"/>
    </location>
</feature>
<dbReference type="STRING" id="119000.SAMN05661010_03299"/>
<dbReference type="AlphaFoldDB" id="A0A1G9QAU5"/>
<accession>A0A1G9QAU5</accession>